<feature type="repeat" description="TPR" evidence="1">
    <location>
        <begin position="188"/>
        <end position="221"/>
    </location>
</feature>
<evidence type="ECO:0000256" key="1">
    <source>
        <dbReference type="PROSITE-ProRule" id="PRU00339"/>
    </source>
</evidence>
<evidence type="ECO:0000313" key="4">
    <source>
        <dbReference type="Proteomes" id="UP000483379"/>
    </source>
</evidence>
<evidence type="ECO:0000313" key="3">
    <source>
        <dbReference type="EMBL" id="NEV62682.1"/>
    </source>
</evidence>
<organism evidence="3 4">
    <name type="scientific">Thiorhodococcus minor</name>
    <dbReference type="NCBI Taxonomy" id="57489"/>
    <lineage>
        <taxon>Bacteria</taxon>
        <taxon>Pseudomonadati</taxon>
        <taxon>Pseudomonadota</taxon>
        <taxon>Gammaproteobacteria</taxon>
        <taxon>Chromatiales</taxon>
        <taxon>Chromatiaceae</taxon>
        <taxon>Thiorhodococcus</taxon>
    </lineage>
</organism>
<accession>A0A6M0JYZ5</accession>
<gene>
    <name evidence="3" type="ORF">G3446_12405</name>
</gene>
<dbReference type="SMART" id="SM00028">
    <property type="entry name" value="TPR"/>
    <property type="match status" value="7"/>
</dbReference>
<dbReference type="Pfam" id="PF13432">
    <property type="entry name" value="TPR_16"/>
    <property type="match status" value="3"/>
</dbReference>
<name>A0A6M0JYZ5_9GAMM</name>
<dbReference type="PANTHER" id="PTHR12558:SF13">
    <property type="entry name" value="CELL DIVISION CYCLE PROTEIN 27 HOMOLOG"/>
    <property type="match status" value="1"/>
</dbReference>
<sequence>MGNPLGRIALYRSVIFGCLLMLASGPAQADALSALAAVWQDQLRPVVEGDISGAEPLMQKAIRQARDEVAALLAQGPEGADAKALADAYGRLGVLLLLLEVENPADAALRNAAQLQPEAFHWPYYSGYMAMLSGNTDLALQDLRRAQALDPDYRPLDVYLGRVLLDLSELGEARALLEPVAEIPGLAAAADYYLGQIALLERRYTDAVARLTRALALDPKALGTHYPLAQAYRALGEDALARSHLAQFEMIIPAPQDPRIAEMKRVARRSIPAFERGLEEVRQGDYAEAARLFAEGLKVAPNNAAARISFARALYLSGEPEAAEPELKLAVELDPDEPLGHLLLGVLALSRADRDAARSLLRQALKTDPRQAGALYYLAGLDFDAEQWASAAERYEAALAIEPELAPAGWLRLIARFRAAGASAEAVAAALDDLSALYGSAPQGPQAAYALGCLLAAGPDPGQRDPDRALRVAEEGMRTRPGPQWQRVRALALAGAGRYDEALAQLREMLSAALWGAPPAIIDLIEEDLAALEREALPDPWPLADPMLSPPPVDPTAVIRDYPAVNPY</sequence>
<dbReference type="Pfam" id="PF14559">
    <property type="entry name" value="TPR_19"/>
    <property type="match status" value="1"/>
</dbReference>
<proteinExistence type="predicted"/>
<dbReference type="InterPro" id="IPR019734">
    <property type="entry name" value="TPR_rpt"/>
</dbReference>
<dbReference type="PANTHER" id="PTHR12558">
    <property type="entry name" value="CELL DIVISION CYCLE 16,23,27"/>
    <property type="match status" value="1"/>
</dbReference>
<feature type="chain" id="PRO_5026728944" evidence="2">
    <location>
        <begin position="30"/>
        <end position="568"/>
    </location>
</feature>
<feature type="repeat" description="TPR" evidence="1">
    <location>
        <begin position="270"/>
        <end position="303"/>
    </location>
</feature>
<dbReference type="Proteomes" id="UP000483379">
    <property type="component" value="Unassembled WGS sequence"/>
</dbReference>
<keyword evidence="4" id="KW-1185">Reference proteome</keyword>
<dbReference type="EMBL" id="JAAIJQ010000032">
    <property type="protein sequence ID" value="NEV62682.1"/>
    <property type="molecule type" value="Genomic_DNA"/>
</dbReference>
<keyword evidence="2" id="KW-0732">Signal</keyword>
<dbReference type="InterPro" id="IPR011990">
    <property type="entry name" value="TPR-like_helical_dom_sf"/>
</dbReference>
<reference evidence="3 4" key="1">
    <citation type="submission" date="2020-02" db="EMBL/GenBank/DDBJ databases">
        <title>Genome sequences of Thiorhodococcus mannitoliphagus and Thiorhodococcus minor, purple sulfur photosynthetic bacteria in the gammaproteobacterial family, Chromatiaceae.</title>
        <authorList>
            <person name="Aviles F.A."/>
            <person name="Meyer T.E."/>
            <person name="Kyndt J.A."/>
        </authorList>
    </citation>
    <scope>NUCLEOTIDE SEQUENCE [LARGE SCALE GENOMIC DNA]</scope>
    <source>
        <strain evidence="3 4">DSM 11518</strain>
    </source>
</reference>
<keyword evidence="1" id="KW-0802">TPR repeat</keyword>
<dbReference type="SUPFAM" id="SSF48452">
    <property type="entry name" value="TPR-like"/>
    <property type="match status" value="2"/>
</dbReference>
<dbReference type="Gene3D" id="1.25.40.10">
    <property type="entry name" value="Tetratricopeptide repeat domain"/>
    <property type="match status" value="4"/>
</dbReference>
<protein>
    <submittedName>
        <fullName evidence="3">Tetratricopeptide repeat protein</fullName>
    </submittedName>
</protein>
<comment type="caution">
    <text evidence="3">The sequence shown here is derived from an EMBL/GenBank/DDBJ whole genome shotgun (WGS) entry which is preliminary data.</text>
</comment>
<dbReference type="AlphaFoldDB" id="A0A6M0JYZ5"/>
<dbReference type="PROSITE" id="PS50005">
    <property type="entry name" value="TPR"/>
    <property type="match status" value="2"/>
</dbReference>
<evidence type="ECO:0000256" key="2">
    <source>
        <dbReference type="SAM" id="SignalP"/>
    </source>
</evidence>
<dbReference type="RefSeq" id="WP_164453150.1">
    <property type="nucleotide sequence ID" value="NZ_JAAIJQ010000032.1"/>
</dbReference>
<feature type="signal peptide" evidence="2">
    <location>
        <begin position="1"/>
        <end position="29"/>
    </location>
</feature>